<dbReference type="Gene3D" id="3.30.70.100">
    <property type="match status" value="1"/>
</dbReference>
<dbReference type="Pfam" id="PF17773">
    <property type="entry name" value="UPF0176_N"/>
    <property type="match status" value="1"/>
</dbReference>
<accession>A0A9P7XVD2</accession>
<comment type="caution">
    <text evidence="3">The sequence shown here is derived from an EMBL/GenBank/DDBJ whole genome shotgun (WGS) entry which is preliminary data.</text>
</comment>
<evidence type="ECO:0000313" key="3">
    <source>
        <dbReference type="EMBL" id="KAG9066436.1"/>
    </source>
</evidence>
<dbReference type="PROSITE" id="PS50206">
    <property type="entry name" value="RHODANESE_3"/>
    <property type="match status" value="1"/>
</dbReference>
<dbReference type="PANTHER" id="PTHR43268:SF6">
    <property type="entry name" value="THIOSULFATE SULFURTRANSFERASE_RHODANESE-LIKE DOMAIN-CONTAINING PROTEIN 2"/>
    <property type="match status" value="1"/>
</dbReference>
<evidence type="ECO:0000313" key="4">
    <source>
        <dbReference type="Proteomes" id="UP000707451"/>
    </source>
</evidence>
<dbReference type="Pfam" id="PF00581">
    <property type="entry name" value="Rhodanese"/>
    <property type="match status" value="1"/>
</dbReference>
<dbReference type="InterPro" id="IPR020936">
    <property type="entry name" value="TrhO"/>
</dbReference>
<dbReference type="EMBL" id="JAHRHY010000010">
    <property type="protein sequence ID" value="KAG9066436.1"/>
    <property type="molecule type" value="Genomic_DNA"/>
</dbReference>
<reference evidence="3" key="1">
    <citation type="submission" date="2021-06" db="EMBL/GenBank/DDBJ databases">
        <title>Genome Sequence of Mortierella hyaline Strain SCG-10, a Cold-Adapted, Nitrate-Reducing Fungus Isolated from Soil in Minnesota, USA.</title>
        <authorList>
            <person name="Aldossari N."/>
        </authorList>
    </citation>
    <scope>NUCLEOTIDE SEQUENCE</scope>
    <source>
        <strain evidence="3">SCG-10</strain>
    </source>
</reference>
<feature type="compositionally biased region" description="Basic and acidic residues" evidence="1">
    <location>
        <begin position="75"/>
        <end position="97"/>
    </location>
</feature>
<dbReference type="OrthoDB" id="25002at2759"/>
<proteinExistence type="predicted"/>
<feature type="region of interest" description="Disordered" evidence="1">
    <location>
        <begin position="567"/>
        <end position="623"/>
    </location>
</feature>
<evidence type="ECO:0000256" key="1">
    <source>
        <dbReference type="SAM" id="MobiDB-lite"/>
    </source>
</evidence>
<dbReference type="AlphaFoldDB" id="A0A9P7XVD2"/>
<dbReference type="Gene3D" id="1.10.472.10">
    <property type="entry name" value="Cyclin-like"/>
    <property type="match status" value="1"/>
</dbReference>
<keyword evidence="4" id="KW-1185">Reference proteome</keyword>
<dbReference type="SMART" id="SM00450">
    <property type="entry name" value="RHOD"/>
    <property type="match status" value="1"/>
</dbReference>
<feature type="domain" description="Rhodanese" evidence="2">
    <location>
        <begin position="271"/>
        <end position="364"/>
    </location>
</feature>
<name>A0A9P7XVD2_9FUNG</name>
<dbReference type="InterPro" id="IPR036873">
    <property type="entry name" value="Rhodanese-like_dom_sf"/>
</dbReference>
<dbReference type="PANTHER" id="PTHR43268">
    <property type="entry name" value="THIOSULFATE SULFURTRANSFERASE/RHODANESE-LIKE DOMAIN-CONTAINING PROTEIN 2"/>
    <property type="match status" value="1"/>
</dbReference>
<dbReference type="Proteomes" id="UP000707451">
    <property type="component" value="Unassembled WGS sequence"/>
</dbReference>
<organism evidence="3 4">
    <name type="scientific">Linnemannia hyalina</name>
    <dbReference type="NCBI Taxonomy" id="64524"/>
    <lineage>
        <taxon>Eukaryota</taxon>
        <taxon>Fungi</taxon>
        <taxon>Fungi incertae sedis</taxon>
        <taxon>Mucoromycota</taxon>
        <taxon>Mortierellomycotina</taxon>
        <taxon>Mortierellomycetes</taxon>
        <taxon>Mortierellales</taxon>
        <taxon>Mortierellaceae</taxon>
        <taxon>Linnemannia</taxon>
    </lineage>
</organism>
<dbReference type="SUPFAM" id="SSF47954">
    <property type="entry name" value="Cyclin-like"/>
    <property type="match status" value="2"/>
</dbReference>
<evidence type="ECO:0000259" key="2">
    <source>
        <dbReference type="PROSITE" id="PS50206"/>
    </source>
</evidence>
<protein>
    <submittedName>
        <fullName evidence="3">Thiosulfate sulfurtransferase (Rhodanese)-like domain-containing protein 2</fullName>
    </submittedName>
</protein>
<dbReference type="SUPFAM" id="SSF52821">
    <property type="entry name" value="Rhodanese/Cell cycle control phosphatase"/>
    <property type="match status" value="1"/>
</dbReference>
<dbReference type="InterPro" id="IPR036915">
    <property type="entry name" value="Cyclin-like_sf"/>
</dbReference>
<gene>
    <name evidence="3" type="primary">TSTD2</name>
    <name evidence="3" type="ORF">KI688_001662</name>
</gene>
<dbReference type="Gene3D" id="3.40.250.10">
    <property type="entry name" value="Rhodanese-like domain"/>
    <property type="match status" value="1"/>
</dbReference>
<feature type="region of interest" description="Disordered" evidence="1">
    <location>
        <begin position="70"/>
        <end position="97"/>
    </location>
</feature>
<sequence length="623" mass="69804">MTDPQLKTAKNKAQNELLRQRQTGDGNWSCCDLTCDKAPTMFRHIAASHSDIVQALTSVQLANMLQLRASTSTAQDHRDQGQRHGQDEDAEFKSRRAEKYGSDPINLTCQCDPALGTVILFYAYLPISDPLAIARLHKAWFTDLELCGKVKLATEGINATLSGLSTSVTEYIDLLTALPEFESLNLSRPVTISSQHNGNTEIDATLKRKRFNFFKPTEGCRHVFGEEASIKVVEEICPLGAPELSVYHDPKNKQGKLPPKEFHAKLKESEGRDDYVVLDVRNYYESSIGRFPGAITPPIRKFSSFRDYVDRNRELLAGKTILSYCTGGIRCEKATSYMRQSLESGKSDDVKVLMLEGGIHNYLEWIKQERTIKENPQQESLWLGKNYIFDARQSLGLEETTDSQWYYQKEEFYGTPSQISGLSFPVEKESRHKGIAFIMMDVAATCIYLASKTEESTRKFKDIVIACAQKAAKKDTPIDDSSKASGRKLKQVAWAFVNDSLRTTLCLTKSPKIVALAALYVAGKYLDENLMDSFGEFWRESYEPHEREIHEAAGEIMDSYLMTSNRNGRSLDKIPPGSKPGSEYQENGTPSYGGYLNSPAKLATPVYGMDPDRPANGDRSMAP</sequence>
<dbReference type="InterPro" id="IPR001763">
    <property type="entry name" value="Rhodanese-like_dom"/>
</dbReference>
<dbReference type="CDD" id="cd20546">
    <property type="entry name" value="CYCLIN_SpCG1C_ScCTK2-like_rpt2"/>
    <property type="match status" value="1"/>
</dbReference>
<dbReference type="InterPro" id="IPR040503">
    <property type="entry name" value="TRHO_N"/>
</dbReference>